<evidence type="ECO:0000259" key="2">
    <source>
        <dbReference type="Pfam" id="PF03466"/>
    </source>
</evidence>
<feature type="domain" description="LysR substrate-binding" evidence="2">
    <location>
        <begin position="33"/>
        <end position="229"/>
    </location>
</feature>
<dbReference type="GO" id="GO:0043565">
    <property type="term" value="F:sequence-specific DNA binding"/>
    <property type="evidence" value="ECO:0007669"/>
    <property type="project" value="TreeGrafter"/>
</dbReference>
<dbReference type="GO" id="GO:0003700">
    <property type="term" value="F:DNA-binding transcription factor activity"/>
    <property type="evidence" value="ECO:0007669"/>
    <property type="project" value="TreeGrafter"/>
</dbReference>
<name>A0A1X7AD81_9RHOB</name>
<dbReference type="OrthoDB" id="5526340at2"/>
<dbReference type="InterPro" id="IPR058163">
    <property type="entry name" value="LysR-type_TF_proteobact-type"/>
</dbReference>
<sequence length="232" mass="25307">MITTDGQALASTLTKSLDDIDATLLALDEGRDKILDVACLSTMAIRWLIPRLHRFRQEHPDIDLRLSTDPRRPDRLLNRIDVSILVLAPDEAPGRQDSVLLAEALGPVLAPSLVGQGDAVGPEGLGALPRLITKTRPKAWEEWQAILSSPPIPAKGVCEFEHLSLAIEAAASGLGLCVTPDHLVQDDIASGRLIAPLGFRASGYTYVARAHGRRKRKSDAFIDWMRQDMSAR</sequence>
<dbReference type="EMBL" id="FWFJ01000085">
    <property type="protein sequence ID" value="SLN76484.1"/>
    <property type="molecule type" value="Genomic_DNA"/>
</dbReference>
<dbReference type="SUPFAM" id="SSF53850">
    <property type="entry name" value="Periplasmic binding protein-like II"/>
    <property type="match status" value="1"/>
</dbReference>
<dbReference type="RefSeq" id="WP_085828765.1">
    <property type="nucleotide sequence ID" value="NZ_FWFJ01000085.1"/>
</dbReference>
<dbReference type="GO" id="GO:0006351">
    <property type="term" value="P:DNA-templated transcription"/>
    <property type="evidence" value="ECO:0007669"/>
    <property type="project" value="TreeGrafter"/>
</dbReference>
<dbReference type="PANTHER" id="PTHR30537:SF74">
    <property type="entry name" value="HTH-TYPE TRANSCRIPTIONAL REGULATOR TRPI"/>
    <property type="match status" value="1"/>
</dbReference>
<organism evidence="3 4">
    <name type="scientific">Roseovarius gaetbuli</name>
    <dbReference type="NCBI Taxonomy" id="1356575"/>
    <lineage>
        <taxon>Bacteria</taxon>
        <taxon>Pseudomonadati</taxon>
        <taxon>Pseudomonadota</taxon>
        <taxon>Alphaproteobacteria</taxon>
        <taxon>Rhodobacterales</taxon>
        <taxon>Roseobacteraceae</taxon>
        <taxon>Roseovarius</taxon>
    </lineage>
</organism>
<dbReference type="InterPro" id="IPR005119">
    <property type="entry name" value="LysR_subst-bd"/>
</dbReference>
<reference evidence="4" key="1">
    <citation type="submission" date="2017-03" db="EMBL/GenBank/DDBJ databases">
        <authorList>
            <person name="Rodrigo-Torres L."/>
            <person name="Arahal R.D."/>
            <person name="Lucena T."/>
        </authorList>
    </citation>
    <scope>NUCLEOTIDE SEQUENCE [LARGE SCALE GENOMIC DNA]</scope>
    <source>
        <strain evidence="4">CECT 8370</strain>
    </source>
</reference>
<dbReference type="AlphaFoldDB" id="A0A1X7AD81"/>
<gene>
    <name evidence="3" type="primary">gcvA_6</name>
    <name evidence="3" type="ORF">ROG8370_03883</name>
</gene>
<keyword evidence="4" id="KW-1185">Reference proteome</keyword>
<protein>
    <submittedName>
        <fullName evidence="3">Glycine cleavage system transcriptional activator</fullName>
    </submittedName>
</protein>
<comment type="similarity">
    <text evidence="1">Belongs to the LysR transcriptional regulatory family.</text>
</comment>
<dbReference type="Proteomes" id="UP000194012">
    <property type="component" value="Unassembled WGS sequence"/>
</dbReference>
<evidence type="ECO:0000313" key="3">
    <source>
        <dbReference type="EMBL" id="SLN76484.1"/>
    </source>
</evidence>
<dbReference type="Pfam" id="PF03466">
    <property type="entry name" value="LysR_substrate"/>
    <property type="match status" value="1"/>
</dbReference>
<accession>A0A1X7AD81</accession>
<dbReference type="Gene3D" id="3.40.190.10">
    <property type="entry name" value="Periplasmic binding protein-like II"/>
    <property type="match status" value="2"/>
</dbReference>
<proteinExistence type="inferred from homology"/>
<dbReference type="PANTHER" id="PTHR30537">
    <property type="entry name" value="HTH-TYPE TRANSCRIPTIONAL REGULATOR"/>
    <property type="match status" value="1"/>
</dbReference>
<evidence type="ECO:0000313" key="4">
    <source>
        <dbReference type="Proteomes" id="UP000194012"/>
    </source>
</evidence>
<evidence type="ECO:0000256" key="1">
    <source>
        <dbReference type="ARBA" id="ARBA00009437"/>
    </source>
</evidence>